<dbReference type="PROSITE" id="PS50994">
    <property type="entry name" value="INTEGRASE"/>
    <property type="match status" value="1"/>
</dbReference>
<dbReference type="InterPro" id="IPR001584">
    <property type="entry name" value="Integrase_cat-core"/>
</dbReference>
<dbReference type="PANTHER" id="PTHR42648:SF32">
    <property type="entry name" value="RIBONUCLEASE H-LIKE DOMAIN, GAG-PRE-INTEGRASE DOMAIN PROTEIN-RELATED"/>
    <property type="match status" value="1"/>
</dbReference>
<dbReference type="InterPro" id="IPR036397">
    <property type="entry name" value="RNaseH_sf"/>
</dbReference>
<evidence type="ECO:0000256" key="4">
    <source>
        <dbReference type="SAM" id="MobiDB-lite"/>
    </source>
</evidence>
<feature type="region of interest" description="Disordered" evidence="4">
    <location>
        <begin position="900"/>
        <end position="971"/>
    </location>
</feature>
<feature type="coiled-coil region" evidence="3">
    <location>
        <begin position="1162"/>
        <end position="1189"/>
    </location>
</feature>
<dbReference type="GO" id="GO:0016787">
    <property type="term" value="F:hydrolase activity"/>
    <property type="evidence" value="ECO:0007669"/>
    <property type="project" value="UniProtKB-KW"/>
</dbReference>
<feature type="region of interest" description="Disordered" evidence="4">
    <location>
        <begin position="600"/>
        <end position="654"/>
    </location>
</feature>
<evidence type="ECO:0000256" key="2">
    <source>
        <dbReference type="ARBA" id="ARBA00022801"/>
    </source>
</evidence>
<proteinExistence type="predicted"/>
<dbReference type="Gene3D" id="3.30.420.10">
    <property type="entry name" value="Ribonuclease H-like superfamily/Ribonuclease H"/>
    <property type="match status" value="1"/>
</dbReference>
<name>A0A699HA48_TANCI</name>
<dbReference type="PANTHER" id="PTHR42648">
    <property type="entry name" value="TRANSPOSASE, PUTATIVE-RELATED"/>
    <property type="match status" value="1"/>
</dbReference>
<dbReference type="Pfam" id="PF07727">
    <property type="entry name" value="RVT_2"/>
    <property type="match status" value="1"/>
</dbReference>
<feature type="domain" description="Integrase catalytic" evidence="5">
    <location>
        <begin position="376"/>
        <end position="562"/>
    </location>
</feature>
<evidence type="ECO:0000259" key="5">
    <source>
        <dbReference type="PROSITE" id="PS50994"/>
    </source>
</evidence>
<dbReference type="GO" id="GO:0046872">
    <property type="term" value="F:metal ion binding"/>
    <property type="evidence" value="ECO:0007669"/>
    <property type="project" value="UniProtKB-KW"/>
</dbReference>
<feature type="compositionally biased region" description="Polar residues" evidence="4">
    <location>
        <begin position="615"/>
        <end position="625"/>
    </location>
</feature>
<feature type="compositionally biased region" description="Low complexity" evidence="4">
    <location>
        <begin position="231"/>
        <end position="248"/>
    </location>
</feature>
<dbReference type="EMBL" id="BKCJ010137066">
    <property type="protein sequence ID" value="GEX89147.1"/>
    <property type="molecule type" value="Genomic_DNA"/>
</dbReference>
<dbReference type="InterPro" id="IPR039537">
    <property type="entry name" value="Retrotran_Ty1/copia-like"/>
</dbReference>
<dbReference type="SUPFAM" id="SSF53098">
    <property type="entry name" value="Ribonuclease H-like"/>
    <property type="match status" value="1"/>
</dbReference>
<accession>A0A699HA48</accession>
<feature type="compositionally biased region" description="Polar residues" evidence="4">
    <location>
        <begin position="643"/>
        <end position="654"/>
    </location>
</feature>
<evidence type="ECO:0000313" key="6">
    <source>
        <dbReference type="EMBL" id="GEX89147.1"/>
    </source>
</evidence>
<organism evidence="6">
    <name type="scientific">Tanacetum cinerariifolium</name>
    <name type="common">Dalmatian daisy</name>
    <name type="synonym">Chrysanthemum cinerariifolium</name>
    <dbReference type="NCBI Taxonomy" id="118510"/>
    <lineage>
        <taxon>Eukaryota</taxon>
        <taxon>Viridiplantae</taxon>
        <taxon>Streptophyta</taxon>
        <taxon>Embryophyta</taxon>
        <taxon>Tracheophyta</taxon>
        <taxon>Spermatophyta</taxon>
        <taxon>Magnoliopsida</taxon>
        <taxon>eudicotyledons</taxon>
        <taxon>Gunneridae</taxon>
        <taxon>Pentapetalae</taxon>
        <taxon>asterids</taxon>
        <taxon>campanulids</taxon>
        <taxon>Asterales</taxon>
        <taxon>Asteraceae</taxon>
        <taxon>Asteroideae</taxon>
        <taxon>Anthemideae</taxon>
        <taxon>Anthemidinae</taxon>
        <taxon>Tanacetum</taxon>
    </lineage>
</organism>
<dbReference type="InterPro" id="IPR013103">
    <property type="entry name" value="RVT_2"/>
</dbReference>
<sequence>EVLLNRDSLVPTSVVEGVLQPVAPTTAEQKLVRKNELKACGTLLMALPDKHQLKFKFHKDAKTLMEAIEKSLNSLDQIHDRLQKLVSQLKIHGVSLSQEDVNLKQSTSPQLDNKDLKQIDVDDLEKIDLKWQMVMLTMRARRFLQKTGRNLEANGPTSMGFDMSKVECYNCHRKRHFAREYRSPKDSRRNGAAEPYRRTVPRKGLPIMLLWLFHLQALLLIMRHSVQHVETSIPTTTPKPASPKPASSGKRRNRKACFSKPVSITAARPVSAVVPKIKVTRPRHAKPFVTKSNSPIRRHITHSPSLKFSNLPSKVIAVKAPVVSAAQGIQGKWEWRPKFLILDHVSRTTSESMTLQLFDYNDALGRSKLVMAWVPKRIQPSNFYAGRSMVDMLPLEVTQRVLRFIEKEKSGQNSVLFTDTKCHVLSPDFKLPDANQVLLRVPRENNMYNVNLRTLPKNQLSLKVKVIRSDNGTEFKNNDLNHLCRMKGIKREFSIPGTPQQNGIAKRKNRILIEAARTLLADLLLAILFWTKAVNTACYVQNRVLVTKPHNKTPYELLHGRTPSIGFMRPFGCPNPYCSKDLACEFSEKQAQSCRNTAFDGKEPDFNLKKPESKVNISPSSSAQLRKQDDKNKKEAKGKIPTVRQNSLNNTNTLSAAGPLNATASTTYGKCSFIDASQLLDDPDMPELEEITYSDDEDDVGAEVNFNNLDSSITVSPIPTSRVHKDHRMTQIIATGTKWGFRNKKDERGIVVRNKARLVAQGHTHEEGIDYEEVFAPVARIEAIRLFLAYAFFMGFTMYQMDVKSAFLYETIMEEVYVCQPPGFEDLDHPDKVYKVVKALYGLRQAPRACLVRNVDSTTKFYMYLHFLQLIIRKQRVGKGFSGIETPLFKGMLVEQQVDKETDADENVEEVNAGDVAHGDDSAAPREVPTIAKEPSIPSPTLPTPPPQPPQDILSTSQRVETSDDTLMDDESNQGRMIAGMDQDDAVILEDDKEEDRKVADEVKYVKEAKVDESAQDQGRQAKSQAEIYKINMDHANKVLRMQEDKTKPAKVQEVVDVVTTSKLITEEPKPLKKKQQIEQDEQYAIELHAELNKDIDWDAVIDHVKIKDKEDPINVDGFKMDYFKGMSYDDIRPIFEAKFNSNVAFLLKTKEQINEEDSKSLKRLNETLAEKASKKQKLDEEVEELKRHLQIVPNKDDDVYTEATPLAQKVPVVDYKIIELNNKPHYKIIRADNIHQLYVSFLSLLRNFHREDLEALWSLVKEKFSTTKPKNFFDNFLLVTLEAMFEKSNIHAQILKNQRTIHGPAEVKGWKLLESCGV</sequence>
<feature type="compositionally biased region" description="Basic and acidic residues" evidence="4">
    <location>
        <begin position="600"/>
        <end position="613"/>
    </location>
</feature>
<feature type="region of interest" description="Disordered" evidence="4">
    <location>
        <begin position="231"/>
        <end position="255"/>
    </location>
</feature>
<keyword evidence="2" id="KW-0378">Hydrolase</keyword>
<keyword evidence="1" id="KW-0479">Metal-binding</keyword>
<dbReference type="GO" id="GO:0015074">
    <property type="term" value="P:DNA integration"/>
    <property type="evidence" value="ECO:0007669"/>
    <property type="project" value="InterPro"/>
</dbReference>
<keyword evidence="3" id="KW-0175">Coiled coil</keyword>
<protein>
    <submittedName>
        <fullName evidence="6">Retrovirus-related Pol polyprotein from transposon TNT 1-94</fullName>
    </submittedName>
</protein>
<reference evidence="6" key="1">
    <citation type="journal article" date="2019" name="Sci. Rep.">
        <title>Draft genome of Tanacetum cinerariifolium, the natural source of mosquito coil.</title>
        <authorList>
            <person name="Yamashiro T."/>
            <person name="Shiraishi A."/>
            <person name="Satake H."/>
            <person name="Nakayama K."/>
        </authorList>
    </citation>
    <scope>NUCLEOTIDE SEQUENCE</scope>
</reference>
<dbReference type="InterPro" id="IPR012337">
    <property type="entry name" value="RNaseH-like_sf"/>
</dbReference>
<evidence type="ECO:0000256" key="3">
    <source>
        <dbReference type="SAM" id="Coils"/>
    </source>
</evidence>
<feature type="compositionally biased region" description="Basic and acidic residues" evidence="4">
    <location>
        <begin position="626"/>
        <end position="638"/>
    </location>
</feature>
<feature type="non-terminal residue" evidence="6">
    <location>
        <position position="1"/>
    </location>
</feature>
<dbReference type="GO" id="GO:0003676">
    <property type="term" value="F:nucleic acid binding"/>
    <property type="evidence" value="ECO:0007669"/>
    <property type="project" value="InterPro"/>
</dbReference>
<evidence type="ECO:0000256" key="1">
    <source>
        <dbReference type="ARBA" id="ARBA00022723"/>
    </source>
</evidence>
<comment type="caution">
    <text evidence="6">The sequence shown here is derived from an EMBL/GenBank/DDBJ whole genome shotgun (WGS) entry which is preliminary data.</text>
</comment>
<gene>
    <name evidence="6" type="ORF">Tci_361122</name>
</gene>
<feature type="compositionally biased region" description="Pro residues" evidence="4">
    <location>
        <begin position="937"/>
        <end position="950"/>
    </location>
</feature>